<dbReference type="CDD" id="cd17541">
    <property type="entry name" value="REC_CheB-like"/>
    <property type="match status" value="1"/>
</dbReference>
<dbReference type="PANTHER" id="PTHR42872">
    <property type="entry name" value="PROTEIN-GLUTAMATE METHYLESTERASE/PROTEIN-GLUTAMINE GLUTAMINASE"/>
    <property type="match status" value="1"/>
</dbReference>
<feature type="active site" evidence="1 2">
    <location>
        <position position="169"/>
    </location>
</feature>
<dbReference type="PROSITE" id="PS50122">
    <property type="entry name" value="CHEB"/>
    <property type="match status" value="1"/>
</dbReference>
<keyword evidence="1 3" id="KW-0597">Phosphoprotein</keyword>
<dbReference type="InterPro" id="IPR008248">
    <property type="entry name" value="CheB-like"/>
</dbReference>
<keyword evidence="1 2" id="KW-0145">Chemotaxis</keyword>
<dbReference type="InterPro" id="IPR001789">
    <property type="entry name" value="Sig_transdc_resp-reg_receiver"/>
</dbReference>
<dbReference type="NCBIfam" id="NF001965">
    <property type="entry name" value="PRK00742.1"/>
    <property type="match status" value="1"/>
</dbReference>
<dbReference type="Pfam" id="PF01339">
    <property type="entry name" value="CheB_methylest"/>
    <property type="match status" value="1"/>
</dbReference>
<dbReference type="EC" id="3.5.1.44" evidence="1"/>
<keyword evidence="1" id="KW-0963">Cytoplasm</keyword>
<dbReference type="Proteomes" id="UP000784880">
    <property type="component" value="Unassembled WGS sequence"/>
</dbReference>
<evidence type="ECO:0000259" key="5">
    <source>
        <dbReference type="PROSITE" id="PS50122"/>
    </source>
</evidence>
<name>A0ABS6JQG1_9BACI</name>
<keyword evidence="1 2" id="KW-0378">Hydrolase</keyword>
<feature type="active site" evidence="1 2">
    <location>
        <position position="292"/>
    </location>
</feature>
<comment type="catalytic activity">
    <reaction evidence="1">
        <text>[protein]-L-glutamate 5-O-methyl ester + H2O = L-glutamyl-[protein] + methanol + H(+)</text>
        <dbReference type="Rhea" id="RHEA:23236"/>
        <dbReference type="Rhea" id="RHEA-COMP:10208"/>
        <dbReference type="Rhea" id="RHEA-COMP:10311"/>
        <dbReference type="ChEBI" id="CHEBI:15377"/>
        <dbReference type="ChEBI" id="CHEBI:15378"/>
        <dbReference type="ChEBI" id="CHEBI:17790"/>
        <dbReference type="ChEBI" id="CHEBI:29973"/>
        <dbReference type="ChEBI" id="CHEBI:82795"/>
        <dbReference type="EC" id="3.1.1.61"/>
    </reaction>
</comment>
<evidence type="ECO:0000256" key="2">
    <source>
        <dbReference type="PROSITE-ProRule" id="PRU00050"/>
    </source>
</evidence>
<feature type="active site" evidence="1 2">
    <location>
        <position position="196"/>
    </location>
</feature>
<comment type="PTM">
    <text evidence="1">Phosphorylated by CheA. Phosphorylation of the N-terminal regulatory domain activates the methylesterase activity.</text>
</comment>
<reference evidence="6 7" key="1">
    <citation type="submission" date="2021-06" db="EMBL/GenBank/DDBJ databases">
        <title>Bacillus sp. RD4P76, an endophyte from a halophyte.</title>
        <authorList>
            <person name="Sun J.-Q."/>
        </authorList>
    </citation>
    <scope>NUCLEOTIDE SEQUENCE [LARGE SCALE GENOMIC DNA]</scope>
    <source>
        <strain evidence="6 7">CGMCC 1.15917</strain>
    </source>
</reference>
<dbReference type="InterPro" id="IPR000673">
    <property type="entry name" value="Sig_transdc_resp-reg_Me-estase"/>
</dbReference>
<comment type="function">
    <text evidence="1">Involved in chemotaxis. Part of a chemotaxis signal transduction system that modulates chemotaxis in response to various stimuli. Catalyzes the demethylation of specific methylglutamate residues introduced into the chemoreceptors (methyl-accepting chemotaxis proteins or MCP) by CheR. Also mediates the irreversible deamidation of specific glutamine residues to glutamic acid.</text>
</comment>
<comment type="subcellular location">
    <subcellularLocation>
        <location evidence="1">Cytoplasm</location>
    </subcellularLocation>
</comment>
<sequence length="349" mass="38344">MIRVLVVDDSAFMRKMISDILHGDPRIEVVAKARDGMDAIEKIQKYDPDVVTLDVEMPEMNGIETLTKIMECHPRPVIMVSSVTKKGADTTIQAMEIGAFDFISKPSGSISLDFHKVREDLVNKIVHAASNDSVQLPYTKKVTEPVFPQVERISNYPLRPNKIVAIGTSTGGPKALQKILPKINGDFPAPILIVQHMPKGFTKSLSERLNSISQITVKEAEDGEVLKKGIAYIAPGGSHLKIKKIGTSIAVHLDQTPLMSGHRPSVDTMFYSIAEVKNQDVMAVVLTGMGSDGMKGLMELRKNNRTIVIAESKETAVVFGMPRAVIESNQVDKIVPLDQVSIMIEKFCQ</sequence>
<protein>
    <recommendedName>
        <fullName evidence="1">Protein-glutamate methylesterase/protein-glutamine glutaminase</fullName>
        <ecNumber evidence="1">3.1.1.61</ecNumber>
        <ecNumber evidence="1">3.5.1.44</ecNumber>
    </recommendedName>
</protein>
<evidence type="ECO:0000313" key="7">
    <source>
        <dbReference type="Proteomes" id="UP000784880"/>
    </source>
</evidence>
<evidence type="ECO:0000259" key="4">
    <source>
        <dbReference type="PROSITE" id="PS50110"/>
    </source>
</evidence>
<evidence type="ECO:0000313" key="6">
    <source>
        <dbReference type="EMBL" id="MBU9714533.1"/>
    </source>
</evidence>
<feature type="domain" description="Response regulatory" evidence="4">
    <location>
        <begin position="3"/>
        <end position="120"/>
    </location>
</feature>
<evidence type="ECO:0000256" key="1">
    <source>
        <dbReference type="HAMAP-Rule" id="MF_00099"/>
    </source>
</evidence>
<dbReference type="EMBL" id="JAHQCS010000178">
    <property type="protein sequence ID" value="MBU9714533.1"/>
    <property type="molecule type" value="Genomic_DNA"/>
</dbReference>
<comment type="caution">
    <text evidence="6">The sequence shown here is derived from an EMBL/GenBank/DDBJ whole genome shotgun (WGS) entry which is preliminary data.</text>
</comment>
<comment type="similarity">
    <text evidence="1">Belongs to the CheB family.</text>
</comment>
<proteinExistence type="inferred from homology"/>
<dbReference type="Pfam" id="PF00072">
    <property type="entry name" value="Response_reg"/>
    <property type="match status" value="1"/>
</dbReference>
<feature type="modified residue" description="4-aspartylphosphate" evidence="1 3">
    <location>
        <position position="54"/>
    </location>
</feature>
<evidence type="ECO:0000256" key="3">
    <source>
        <dbReference type="PROSITE-ProRule" id="PRU00169"/>
    </source>
</evidence>
<dbReference type="HAMAP" id="MF_00099">
    <property type="entry name" value="CheB_chemtxs"/>
    <property type="match status" value="1"/>
</dbReference>
<organism evidence="6 7">
    <name type="scientific">Evansella tamaricis</name>
    <dbReference type="NCBI Taxonomy" id="2069301"/>
    <lineage>
        <taxon>Bacteria</taxon>
        <taxon>Bacillati</taxon>
        <taxon>Bacillota</taxon>
        <taxon>Bacilli</taxon>
        <taxon>Bacillales</taxon>
        <taxon>Bacillaceae</taxon>
        <taxon>Evansella</taxon>
    </lineage>
</organism>
<keyword evidence="7" id="KW-1185">Reference proteome</keyword>
<dbReference type="CDD" id="cd16432">
    <property type="entry name" value="CheB_Rec"/>
    <property type="match status" value="1"/>
</dbReference>
<dbReference type="SMART" id="SM00448">
    <property type="entry name" value="REC"/>
    <property type="match status" value="1"/>
</dbReference>
<comment type="domain">
    <text evidence="1">Contains a C-terminal catalytic domain, and an N-terminal region which modulates catalytic activity.</text>
</comment>
<feature type="domain" description="CheB-type methylesterase" evidence="5">
    <location>
        <begin position="157"/>
        <end position="349"/>
    </location>
</feature>
<gene>
    <name evidence="1" type="primary">cheB</name>
    <name evidence="6" type="ORF">KS419_22580</name>
</gene>
<dbReference type="PANTHER" id="PTHR42872:SF3">
    <property type="entry name" value="PROTEIN-GLUTAMATE METHYLESTERASE_PROTEIN-GLUTAMINE GLUTAMINASE 1"/>
    <property type="match status" value="1"/>
</dbReference>
<dbReference type="RefSeq" id="WP_217069170.1">
    <property type="nucleotide sequence ID" value="NZ_JAHQCS010000178.1"/>
</dbReference>
<comment type="catalytic activity">
    <reaction evidence="1">
        <text>L-glutaminyl-[protein] + H2O = L-glutamyl-[protein] + NH4(+)</text>
        <dbReference type="Rhea" id="RHEA:16441"/>
        <dbReference type="Rhea" id="RHEA-COMP:10207"/>
        <dbReference type="Rhea" id="RHEA-COMP:10208"/>
        <dbReference type="ChEBI" id="CHEBI:15377"/>
        <dbReference type="ChEBI" id="CHEBI:28938"/>
        <dbReference type="ChEBI" id="CHEBI:29973"/>
        <dbReference type="ChEBI" id="CHEBI:30011"/>
        <dbReference type="EC" id="3.5.1.44"/>
    </reaction>
</comment>
<dbReference type="PIRSF" id="PIRSF000876">
    <property type="entry name" value="RR_chemtxs_CheB"/>
    <property type="match status" value="1"/>
</dbReference>
<dbReference type="EC" id="3.1.1.61" evidence="1"/>
<accession>A0ABS6JQG1</accession>
<dbReference type="PROSITE" id="PS50110">
    <property type="entry name" value="RESPONSE_REGULATORY"/>
    <property type="match status" value="1"/>
</dbReference>